<dbReference type="CDD" id="cd03801">
    <property type="entry name" value="GT4_PimA-like"/>
    <property type="match status" value="1"/>
</dbReference>
<dbReference type="Proteomes" id="UP000231456">
    <property type="component" value="Unassembled WGS sequence"/>
</dbReference>
<name>A0A2M8F8V9_9BACT</name>
<dbReference type="InterPro" id="IPR028098">
    <property type="entry name" value="Glyco_trans_4-like_N"/>
</dbReference>
<feature type="domain" description="Glycosyltransferase subfamily 4-like N-terminal" evidence="1">
    <location>
        <begin position="47"/>
        <end position="204"/>
    </location>
</feature>
<dbReference type="Gene3D" id="3.40.50.2000">
    <property type="entry name" value="Glycogen Phosphorylase B"/>
    <property type="match status" value="2"/>
</dbReference>
<accession>A0A2M8F8V9</accession>
<evidence type="ECO:0000313" key="2">
    <source>
        <dbReference type="EMBL" id="PJC52173.1"/>
    </source>
</evidence>
<proteinExistence type="predicted"/>
<dbReference type="PANTHER" id="PTHR12526">
    <property type="entry name" value="GLYCOSYLTRANSFERASE"/>
    <property type="match status" value="1"/>
</dbReference>
<sequence>MSIQNSIAVTNYGCYRELIPRPSGAGSFIMSRTKIKILHIIPVFATGGAERLVLQYAQLLDHTKFEIHVASCVEDGPLRSTFDDTKDIHVFVGSREKDGGRRAVYKKLETYAVSLKPDVVHTHMLSADFFGYKLKKKLGKHIRWVSTMHNVETATSFLRQVLWKYILKKADRVIAVSENVARFTRKTFHVSDKKLITIKNGVVIDVWKDLPIKKLLKTKNHVLQIASVGRLWEQKGHVYLLRALSLLQEKYTLHLFGDGPLKKSLQQEAKKLGIFDHVKWHGVVSDVPKNISNMDIIVQPSLWEGLSLVVMEMMAAGKPVVTTPAGGDELIQHKKTGYIVPFRDPQALADAITYINAHPNEVNMLTTDARLYALHHFDIQQNIQSVTELYQTLYT</sequence>
<gene>
    <name evidence="2" type="ORF">CO030_04280</name>
</gene>
<reference evidence="3" key="1">
    <citation type="submission" date="2017-09" db="EMBL/GenBank/DDBJ databases">
        <title>Depth-based differentiation of microbial function through sediment-hosted aquifers and enrichment of novel symbionts in the deep terrestrial subsurface.</title>
        <authorList>
            <person name="Probst A.J."/>
            <person name="Ladd B."/>
            <person name="Jarett J.K."/>
            <person name="Geller-Mcgrath D.E."/>
            <person name="Sieber C.M.K."/>
            <person name="Emerson J.B."/>
            <person name="Anantharaman K."/>
            <person name="Thomas B.C."/>
            <person name="Malmstrom R."/>
            <person name="Stieglmeier M."/>
            <person name="Klingl A."/>
            <person name="Woyke T."/>
            <person name="Ryan C.M."/>
            <person name="Banfield J.F."/>
        </authorList>
    </citation>
    <scope>NUCLEOTIDE SEQUENCE [LARGE SCALE GENOMIC DNA]</scope>
</reference>
<evidence type="ECO:0000313" key="3">
    <source>
        <dbReference type="Proteomes" id="UP000231456"/>
    </source>
</evidence>
<dbReference type="SUPFAM" id="SSF53756">
    <property type="entry name" value="UDP-Glycosyltransferase/glycogen phosphorylase"/>
    <property type="match status" value="1"/>
</dbReference>
<dbReference type="Pfam" id="PF13439">
    <property type="entry name" value="Glyco_transf_4"/>
    <property type="match status" value="1"/>
</dbReference>
<evidence type="ECO:0000259" key="1">
    <source>
        <dbReference type="Pfam" id="PF13439"/>
    </source>
</evidence>
<comment type="caution">
    <text evidence="2">The sequence shown here is derived from an EMBL/GenBank/DDBJ whole genome shotgun (WGS) entry which is preliminary data.</text>
</comment>
<dbReference type="EMBL" id="PFRH01000132">
    <property type="protein sequence ID" value="PJC52173.1"/>
    <property type="molecule type" value="Genomic_DNA"/>
</dbReference>
<organism evidence="2 3">
    <name type="scientific">Candidatus Magasanikbacteria bacterium CG_4_9_14_0_2_um_filter_42_11</name>
    <dbReference type="NCBI Taxonomy" id="1974643"/>
    <lineage>
        <taxon>Bacteria</taxon>
        <taxon>Candidatus Magasanikiibacteriota</taxon>
    </lineage>
</organism>
<protein>
    <recommendedName>
        <fullName evidence="1">Glycosyltransferase subfamily 4-like N-terminal domain-containing protein</fullName>
    </recommendedName>
</protein>
<dbReference type="Pfam" id="PF13692">
    <property type="entry name" value="Glyco_trans_1_4"/>
    <property type="match status" value="1"/>
</dbReference>
<dbReference type="AlphaFoldDB" id="A0A2M8F8V9"/>
<dbReference type="PANTHER" id="PTHR12526:SF630">
    <property type="entry name" value="GLYCOSYLTRANSFERASE"/>
    <property type="match status" value="1"/>
</dbReference>